<dbReference type="Proteomes" id="UP000628736">
    <property type="component" value="Unassembled WGS sequence"/>
</dbReference>
<dbReference type="AlphaFoldDB" id="A0A8J6J251"/>
<sequence length="506" mass="55997">MSASREKKTRQGQTSQGPDERVQERQRKQKADRRSSILYAVVGVICVAAIAVTLVLNSGLIQRSMTAVTIQDTKYSAADLQYYYNVMYQNTLQYAMYGLQTGFDYTKDPKDQVYDQETGDTWYDHLLDGAVDYLTTITALYDKAVAEGYAISEDGQAALDETVTTLNNAWVGQYNTRNEMIRSNYGPYMTYDHLLELLEREALVSDYASTNRAAYTYSQADYESYYQENKDALDTFTTSQLALRASVNTTDENGDTIEMTEEEQAAALEEAKAEVKAKAEEILAKMEAGEEPADLAAQYSEDLYSDAVSRVQTGSSVNSSYTDWAFDSARKAGDVTLAEYDGGSSYYYYVVRFEDRQRNDGAAADIRNILVTADSDDEAKSSAEDLLAQWQSGDATEDSFADLAASNSKDPVSATGGGLMTNLTALTSDAVYTNWALDPARQPGDTTVIQDTEAEGYQILYFVAQKDPVWQQTADNSLRTEDQTAWEESAAEGYEAALGFAAKFVQ</sequence>
<gene>
    <name evidence="6" type="ORF">H8S11_08455</name>
</gene>
<dbReference type="PROSITE" id="PS50198">
    <property type="entry name" value="PPIC_PPIASE_2"/>
    <property type="match status" value="1"/>
</dbReference>
<keyword evidence="7" id="KW-1185">Reference proteome</keyword>
<proteinExistence type="predicted"/>
<dbReference type="RefSeq" id="WP_186852826.1">
    <property type="nucleotide sequence ID" value="NZ_JACOPO010000004.1"/>
</dbReference>
<dbReference type="GO" id="GO:0003755">
    <property type="term" value="F:peptidyl-prolyl cis-trans isomerase activity"/>
    <property type="evidence" value="ECO:0007669"/>
    <property type="project" value="UniProtKB-KW"/>
</dbReference>
<keyword evidence="4" id="KW-0812">Transmembrane</keyword>
<evidence type="ECO:0000256" key="4">
    <source>
        <dbReference type="SAM" id="Phobius"/>
    </source>
</evidence>
<accession>A0A8J6J251</accession>
<keyword evidence="4" id="KW-1133">Transmembrane helix</keyword>
<keyword evidence="4" id="KW-0472">Membrane</keyword>
<evidence type="ECO:0000256" key="3">
    <source>
        <dbReference type="SAM" id="MobiDB-lite"/>
    </source>
</evidence>
<dbReference type="Gene3D" id="3.10.50.40">
    <property type="match status" value="2"/>
</dbReference>
<evidence type="ECO:0000256" key="2">
    <source>
        <dbReference type="SAM" id="Coils"/>
    </source>
</evidence>
<dbReference type="InterPro" id="IPR000297">
    <property type="entry name" value="PPIase_PpiC"/>
</dbReference>
<comment type="caution">
    <text evidence="6">The sequence shown here is derived from an EMBL/GenBank/DDBJ whole genome shotgun (WGS) entry which is preliminary data.</text>
</comment>
<reference evidence="6" key="1">
    <citation type="submission" date="2020-08" db="EMBL/GenBank/DDBJ databases">
        <title>Genome public.</title>
        <authorList>
            <person name="Liu C."/>
            <person name="Sun Q."/>
        </authorList>
    </citation>
    <scope>NUCLEOTIDE SEQUENCE</scope>
    <source>
        <strain evidence="6">NSJ-23</strain>
    </source>
</reference>
<dbReference type="Pfam" id="PF13616">
    <property type="entry name" value="Rotamase_3"/>
    <property type="match status" value="1"/>
</dbReference>
<dbReference type="SUPFAM" id="SSF54534">
    <property type="entry name" value="FKBP-like"/>
    <property type="match status" value="1"/>
</dbReference>
<keyword evidence="2" id="KW-0175">Coiled coil</keyword>
<keyword evidence="1" id="KW-0697">Rotamase</keyword>
<feature type="region of interest" description="Disordered" evidence="3">
    <location>
        <begin position="1"/>
        <end position="29"/>
    </location>
</feature>
<name>A0A8J6J251_9FIRM</name>
<organism evidence="6 7">
    <name type="scientific">Flintibacter hominis</name>
    <dbReference type="NCBI Taxonomy" id="2763048"/>
    <lineage>
        <taxon>Bacteria</taxon>
        <taxon>Bacillati</taxon>
        <taxon>Bacillota</taxon>
        <taxon>Clostridia</taxon>
        <taxon>Eubacteriales</taxon>
        <taxon>Flintibacter</taxon>
    </lineage>
</organism>
<dbReference type="EMBL" id="JACOPO010000004">
    <property type="protein sequence ID" value="MBC5722839.1"/>
    <property type="molecule type" value="Genomic_DNA"/>
</dbReference>
<evidence type="ECO:0000313" key="7">
    <source>
        <dbReference type="Proteomes" id="UP000628736"/>
    </source>
</evidence>
<feature type="transmembrane region" description="Helical" evidence="4">
    <location>
        <begin position="37"/>
        <end position="56"/>
    </location>
</feature>
<keyword evidence="1 6" id="KW-0413">Isomerase</keyword>
<feature type="coiled-coil region" evidence="2">
    <location>
        <begin position="258"/>
        <end position="288"/>
    </location>
</feature>
<protein>
    <submittedName>
        <fullName evidence="6">Peptidylprolyl isomerase</fullName>
    </submittedName>
</protein>
<dbReference type="InterPro" id="IPR046357">
    <property type="entry name" value="PPIase_dom_sf"/>
</dbReference>
<feature type="domain" description="PpiC" evidence="5">
    <location>
        <begin position="361"/>
        <end position="420"/>
    </location>
</feature>
<evidence type="ECO:0000259" key="5">
    <source>
        <dbReference type="PROSITE" id="PS50198"/>
    </source>
</evidence>
<evidence type="ECO:0000256" key="1">
    <source>
        <dbReference type="PROSITE-ProRule" id="PRU00278"/>
    </source>
</evidence>
<evidence type="ECO:0000313" key="6">
    <source>
        <dbReference type="EMBL" id="MBC5722839.1"/>
    </source>
</evidence>